<gene>
    <name evidence="1" type="ORF">OUY24_18530</name>
</gene>
<dbReference type="EMBL" id="JAPNUD010000046">
    <property type="protein sequence ID" value="MDA0642628.1"/>
    <property type="molecule type" value="Genomic_DNA"/>
</dbReference>
<proteinExistence type="predicted"/>
<dbReference type="RefSeq" id="WP_271277118.1">
    <property type="nucleotide sequence ID" value="NZ_BAABFD010000031.1"/>
</dbReference>
<reference evidence="1 2" key="1">
    <citation type="submission" date="2022-11" db="EMBL/GenBank/DDBJ databases">
        <title>Nonomuraea corallina sp. nov., a new species of the genus Nonomuraea isolated from sea side sediment in Thai sea.</title>
        <authorList>
            <person name="Ngamcharungchit C."/>
            <person name="Matsumoto A."/>
            <person name="Suriyachadkun C."/>
            <person name="Panbangred W."/>
            <person name="Inahashi Y."/>
            <person name="Intra B."/>
        </authorList>
    </citation>
    <scope>NUCLEOTIDE SEQUENCE [LARGE SCALE GENOMIC DNA]</scope>
    <source>
        <strain evidence="1 2">DSM 43553</strain>
    </source>
</reference>
<dbReference type="Proteomes" id="UP001212498">
    <property type="component" value="Unassembled WGS sequence"/>
</dbReference>
<name>A0ABT4SZE5_9ACTN</name>
<accession>A0ABT4SZE5</accession>
<evidence type="ECO:0008006" key="3">
    <source>
        <dbReference type="Google" id="ProtNLM"/>
    </source>
</evidence>
<protein>
    <recommendedName>
        <fullName evidence="3">Small secreted protein</fullName>
    </recommendedName>
</protein>
<evidence type="ECO:0000313" key="1">
    <source>
        <dbReference type="EMBL" id="MDA0642628.1"/>
    </source>
</evidence>
<evidence type="ECO:0000313" key="2">
    <source>
        <dbReference type="Proteomes" id="UP001212498"/>
    </source>
</evidence>
<keyword evidence="2" id="KW-1185">Reference proteome</keyword>
<organism evidence="1 2">
    <name type="scientific">Nonomuraea ferruginea</name>
    <dbReference type="NCBI Taxonomy" id="46174"/>
    <lineage>
        <taxon>Bacteria</taxon>
        <taxon>Bacillati</taxon>
        <taxon>Actinomycetota</taxon>
        <taxon>Actinomycetes</taxon>
        <taxon>Streptosporangiales</taxon>
        <taxon>Streptosporangiaceae</taxon>
        <taxon>Nonomuraea</taxon>
    </lineage>
</organism>
<sequence length="98" mass="10536">MSLTLSACGAPTVSSSDICGEARPLLTLVANSGPQGYAARMDEWHKVLDMAKNAENPALGEFARLADERSRNDSNYYSPLNQIMRVSCGGVEPDMDKA</sequence>
<comment type="caution">
    <text evidence="1">The sequence shown here is derived from an EMBL/GenBank/DDBJ whole genome shotgun (WGS) entry which is preliminary data.</text>
</comment>